<comment type="caution">
    <text evidence="9">The sequence shown here is derived from an EMBL/GenBank/DDBJ whole genome shotgun (WGS) entry which is preliminary data.</text>
</comment>
<feature type="transmembrane region" description="Helical" evidence="8">
    <location>
        <begin position="151"/>
        <end position="172"/>
    </location>
</feature>
<dbReference type="PANTHER" id="PTHR33908">
    <property type="entry name" value="MANNOSYLTRANSFERASE YKCB-RELATED"/>
    <property type="match status" value="1"/>
</dbReference>
<keyword evidence="10" id="KW-1185">Reference proteome</keyword>
<evidence type="ECO:0000256" key="3">
    <source>
        <dbReference type="ARBA" id="ARBA00022676"/>
    </source>
</evidence>
<sequence>MSRLSLVGDGNALGHPVRTPLWRAALASFLPEAARTRADVWLARLPLAGVLLLQGIIAVRLNNTAFQDEALYIHTGHSIIDAWRGGEAIYGHPEDFFSGAPTLYPLLAAVLDSLGGLTLVRLFSALCMLSATVAVHWATNLMFGDDSRFRWTVQPGIFAALVFSLSASVLFLTNFATFDAPAFTALAWAIALGVASVRRPYTLVWAGAAGLLCALAVLLKYSSAIDVPFVFATILVTGWRAARVRAVGASVVGGLVCLAALVGSVLTWARPLLAGLGFTTTHRSSMIPQPPAHLVSQVFSWDGAPLLLILAGALVCLRRRPILVTLLVLGTVAAPAAQIRMGEATSLHKHVVLGLVIGAPLAGVALARLWRTGGGGTLATVVIAWATFLFGASQAHTMFGNWPDTTALKNELAYSIDAMPWIRMVGDTPEPVQYALQDRTENWQWTSTYDGSFFYKDKSGIDAYRAALEDNYFQLAYLDGSQQASSQLMDEMASFGFKETSVVRTPYTDHAWHIWQRFEKLD</sequence>
<evidence type="ECO:0000313" key="9">
    <source>
        <dbReference type="EMBL" id="GAA3628665.1"/>
    </source>
</evidence>
<keyword evidence="2" id="KW-1003">Cell membrane</keyword>
<feature type="transmembrane region" description="Helical" evidence="8">
    <location>
        <begin position="351"/>
        <end position="370"/>
    </location>
</feature>
<feature type="transmembrane region" description="Helical" evidence="8">
    <location>
        <begin position="202"/>
        <end position="219"/>
    </location>
</feature>
<evidence type="ECO:0000256" key="4">
    <source>
        <dbReference type="ARBA" id="ARBA00022679"/>
    </source>
</evidence>
<organism evidence="9 10">
    <name type="scientific">Kineosporia mesophila</name>
    <dbReference type="NCBI Taxonomy" id="566012"/>
    <lineage>
        <taxon>Bacteria</taxon>
        <taxon>Bacillati</taxon>
        <taxon>Actinomycetota</taxon>
        <taxon>Actinomycetes</taxon>
        <taxon>Kineosporiales</taxon>
        <taxon>Kineosporiaceae</taxon>
        <taxon>Kineosporia</taxon>
    </lineage>
</organism>
<evidence type="ECO:0000313" key="10">
    <source>
        <dbReference type="Proteomes" id="UP001501074"/>
    </source>
</evidence>
<evidence type="ECO:0000256" key="2">
    <source>
        <dbReference type="ARBA" id="ARBA00022475"/>
    </source>
</evidence>
<keyword evidence="7 8" id="KW-0472">Membrane</keyword>
<keyword evidence="5 8" id="KW-0812">Transmembrane</keyword>
<protein>
    <recommendedName>
        <fullName evidence="11">Glycosyltransferase RgtA/B/C/D-like domain-containing protein</fullName>
    </recommendedName>
</protein>
<feature type="transmembrane region" description="Helical" evidence="8">
    <location>
        <begin position="249"/>
        <end position="269"/>
    </location>
</feature>
<evidence type="ECO:0008006" key="11">
    <source>
        <dbReference type="Google" id="ProtNLM"/>
    </source>
</evidence>
<feature type="transmembrane region" description="Helical" evidence="8">
    <location>
        <begin position="298"/>
        <end position="317"/>
    </location>
</feature>
<gene>
    <name evidence="9" type="ORF">GCM10022223_52640</name>
</gene>
<feature type="transmembrane region" description="Helical" evidence="8">
    <location>
        <begin position="322"/>
        <end position="339"/>
    </location>
</feature>
<comment type="subcellular location">
    <subcellularLocation>
        <location evidence="1">Cell membrane</location>
        <topology evidence="1">Multi-pass membrane protein</topology>
    </subcellularLocation>
</comment>
<name>A0ABP7ABK9_9ACTN</name>
<dbReference type="InterPro" id="IPR050297">
    <property type="entry name" value="LipidA_mod_glycosyltrf_83"/>
</dbReference>
<reference evidence="10" key="1">
    <citation type="journal article" date="2019" name="Int. J. Syst. Evol. Microbiol.">
        <title>The Global Catalogue of Microorganisms (GCM) 10K type strain sequencing project: providing services to taxonomists for standard genome sequencing and annotation.</title>
        <authorList>
            <consortium name="The Broad Institute Genomics Platform"/>
            <consortium name="The Broad Institute Genome Sequencing Center for Infectious Disease"/>
            <person name="Wu L."/>
            <person name="Ma J."/>
        </authorList>
    </citation>
    <scope>NUCLEOTIDE SEQUENCE [LARGE SCALE GENOMIC DNA]</scope>
    <source>
        <strain evidence="10">JCM 16902</strain>
    </source>
</reference>
<feature type="transmembrane region" description="Helical" evidence="8">
    <location>
        <begin position="119"/>
        <end position="139"/>
    </location>
</feature>
<accession>A0ABP7ABK9</accession>
<keyword evidence="3" id="KW-0328">Glycosyltransferase</keyword>
<evidence type="ECO:0000256" key="1">
    <source>
        <dbReference type="ARBA" id="ARBA00004651"/>
    </source>
</evidence>
<dbReference type="RefSeq" id="WP_231484501.1">
    <property type="nucleotide sequence ID" value="NZ_BAAAZO010000010.1"/>
</dbReference>
<evidence type="ECO:0000256" key="6">
    <source>
        <dbReference type="ARBA" id="ARBA00022989"/>
    </source>
</evidence>
<feature type="transmembrane region" description="Helical" evidence="8">
    <location>
        <begin position="377"/>
        <end position="399"/>
    </location>
</feature>
<keyword evidence="4" id="KW-0808">Transferase</keyword>
<dbReference type="PANTHER" id="PTHR33908:SF11">
    <property type="entry name" value="MEMBRANE PROTEIN"/>
    <property type="match status" value="1"/>
</dbReference>
<evidence type="ECO:0000256" key="7">
    <source>
        <dbReference type="ARBA" id="ARBA00023136"/>
    </source>
</evidence>
<evidence type="ECO:0000256" key="5">
    <source>
        <dbReference type="ARBA" id="ARBA00022692"/>
    </source>
</evidence>
<dbReference type="Proteomes" id="UP001501074">
    <property type="component" value="Unassembled WGS sequence"/>
</dbReference>
<evidence type="ECO:0000256" key="8">
    <source>
        <dbReference type="SAM" id="Phobius"/>
    </source>
</evidence>
<proteinExistence type="predicted"/>
<dbReference type="EMBL" id="BAAAZO010000010">
    <property type="protein sequence ID" value="GAA3628665.1"/>
    <property type="molecule type" value="Genomic_DNA"/>
</dbReference>
<keyword evidence="6 8" id="KW-1133">Transmembrane helix</keyword>